<dbReference type="InterPro" id="IPR051909">
    <property type="entry name" value="MFP_Cation_Efflux"/>
</dbReference>
<comment type="caution">
    <text evidence="4">The sequence shown here is derived from an EMBL/GenBank/DDBJ whole genome shotgun (WGS) entry which is preliminary data.</text>
</comment>
<gene>
    <name evidence="4" type="ORF">NJ75_03075</name>
</gene>
<sequence length="369" mass="37031">MNTRNLVVGGTLAVLVAAAGGYALVKNGTAPAPQAEQASAPVAPMELTDAQFARLGIKTAVARLSGEVPLGAVPGVITLPPESRVAVTAALPGAIRQVFVIEGQEVRRGQPLATMVSRDAMELGGSRSRASSRVSLARANLARTEALFKEGVIAGARVQEARAELAQAQSEAGEASRILAASGASGSGMVTLRAPISGRVSKVGVQTGGPVDGMTAPFVVDAANAYRLDLQLPERLAANVRPGMTVALPGIATGRILSVGSSIDPATRSVVAKATIGGAQGLIAGKSVMVTIGAGSSGEVVSVPSAALTRIAEKDVVFVRSGNRFALREVRLGGSGNGETAILAGLKPGEVVATSAIPELKMLLGGGGE</sequence>
<dbReference type="Gene3D" id="2.40.50.100">
    <property type="match status" value="1"/>
</dbReference>
<evidence type="ECO:0000313" key="4">
    <source>
        <dbReference type="EMBL" id="KHS44497.1"/>
    </source>
</evidence>
<dbReference type="Pfam" id="PF25975">
    <property type="entry name" value="CzcB_C"/>
    <property type="match status" value="1"/>
</dbReference>
<organism evidence="4 5">
    <name type="scientific">Novosphingobium subterraneum</name>
    <dbReference type="NCBI Taxonomy" id="48936"/>
    <lineage>
        <taxon>Bacteria</taxon>
        <taxon>Pseudomonadati</taxon>
        <taxon>Pseudomonadota</taxon>
        <taxon>Alphaproteobacteria</taxon>
        <taxon>Sphingomonadales</taxon>
        <taxon>Sphingomonadaceae</taxon>
        <taxon>Novosphingobium</taxon>
    </lineage>
</organism>
<reference evidence="4 5" key="1">
    <citation type="submission" date="2014-10" db="EMBL/GenBank/DDBJ databases">
        <title>Draft genome sequence of Novosphingobium subterraneum DSM 12447.</title>
        <authorList>
            <person name="Gan H.M."/>
            <person name="Gan H.Y."/>
            <person name="Savka M.A."/>
        </authorList>
    </citation>
    <scope>NUCLEOTIDE SEQUENCE [LARGE SCALE GENOMIC DNA]</scope>
    <source>
        <strain evidence="4 5">DSM 12447</strain>
    </source>
</reference>
<dbReference type="GO" id="GO:0030288">
    <property type="term" value="C:outer membrane-bounded periplasmic space"/>
    <property type="evidence" value="ECO:0007669"/>
    <property type="project" value="TreeGrafter"/>
</dbReference>
<dbReference type="InterPro" id="IPR006143">
    <property type="entry name" value="RND_pump_MFP"/>
</dbReference>
<dbReference type="Gene3D" id="1.10.287.470">
    <property type="entry name" value="Helix hairpin bin"/>
    <property type="match status" value="1"/>
</dbReference>
<dbReference type="NCBIfam" id="TIGR01730">
    <property type="entry name" value="RND_mfp"/>
    <property type="match status" value="1"/>
</dbReference>
<dbReference type="PATRIC" id="fig|48936.3.peg.3090"/>
<dbReference type="Gene3D" id="2.40.30.170">
    <property type="match status" value="1"/>
</dbReference>
<dbReference type="PANTHER" id="PTHR30097">
    <property type="entry name" value="CATION EFFLUX SYSTEM PROTEIN CUSB"/>
    <property type="match status" value="1"/>
</dbReference>
<dbReference type="PANTHER" id="PTHR30097:SF4">
    <property type="entry name" value="SLR6042 PROTEIN"/>
    <property type="match status" value="1"/>
</dbReference>
<dbReference type="GO" id="GO:0022857">
    <property type="term" value="F:transmembrane transporter activity"/>
    <property type="evidence" value="ECO:0007669"/>
    <property type="project" value="InterPro"/>
</dbReference>
<dbReference type="GO" id="GO:0015679">
    <property type="term" value="P:plasma membrane copper ion transport"/>
    <property type="evidence" value="ECO:0007669"/>
    <property type="project" value="TreeGrafter"/>
</dbReference>
<keyword evidence="5" id="KW-1185">Reference proteome</keyword>
<dbReference type="SUPFAM" id="SSF111369">
    <property type="entry name" value="HlyD-like secretion proteins"/>
    <property type="match status" value="1"/>
</dbReference>
<dbReference type="Proteomes" id="UP000031338">
    <property type="component" value="Unassembled WGS sequence"/>
</dbReference>
<evidence type="ECO:0000259" key="3">
    <source>
        <dbReference type="Pfam" id="PF25975"/>
    </source>
</evidence>
<keyword evidence="2" id="KW-0813">Transport</keyword>
<dbReference type="RefSeq" id="WP_039336036.1">
    <property type="nucleotide sequence ID" value="NZ_JRVC01000015.1"/>
</dbReference>
<dbReference type="GO" id="GO:0046914">
    <property type="term" value="F:transition metal ion binding"/>
    <property type="evidence" value="ECO:0007669"/>
    <property type="project" value="TreeGrafter"/>
</dbReference>
<dbReference type="GO" id="GO:0060003">
    <property type="term" value="P:copper ion export"/>
    <property type="evidence" value="ECO:0007669"/>
    <property type="project" value="TreeGrafter"/>
</dbReference>
<feature type="domain" description="CzcB-like C-terminal circularly permuted SH3-like" evidence="3">
    <location>
        <begin position="301"/>
        <end position="355"/>
    </location>
</feature>
<dbReference type="Gene3D" id="2.40.420.20">
    <property type="match status" value="1"/>
</dbReference>
<dbReference type="InterPro" id="IPR058649">
    <property type="entry name" value="CzcB_C"/>
</dbReference>
<evidence type="ECO:0000256" key="1">
    <source>
        <dbReference type="ARBA" id="ARBA00009477"/>
    </source>
</evidence>
<name>A0A0B9A5F1_9SPHN</name>
<dbReference type="EMBL" id="JRVC01000015">
    <property type="protein sequence ID" value="KHS44497.1"/>
    <property type="molecule type" value="Genomic_DNA"/>
</dbReference>
<evidence type="ECO:0000313" key="5">
    <source>
        <dbReference type="Proteomes" id="UP000031338"/>
    </source>
</evidence>
<dbReference type="GO" id="GO:0016020">
    <property type="term" value="C:membrane"/>
    <property type="evidence" value="ECO:0007669"/>
    <property type="project" value="InterPro"/>
</dbReference>
<comment type="similarity">
    <text evidence="1">Belongs to the membrane fusion protein (MFP) (TC 8.A.1) family.</text>
</comment>
<dbReference type="AlphaFoldDB" id="A0A0B9A5F1"/>
<evidence type="ECO:0000256" key="2">
    <source>
        <dbReference type="ARBA" id="ARBA00022448"/>
    </source>
</evidence>
<proteinExistence type="inferred from homology"/>
<accession>A0A0B9A5F1</accession>
<dbReference type="STRING" id="48936.NJ75_03075"/>
<protein>
    <submittedName>
        <fullName evidence="4">Heavy metal efflux system protein</fullName>
    </submittedName>
</protein>